<evidence type="ECO:0000259" key="3">
    <source>
        <dbReference type="PROSITE" id="PS51388"/>
    </source>
</evidence>
<dbReference type="PROSITE" id="PS51388">
    <property type="entry name" value="GED"/>
    <property type="match status" value="1"/>
</dbReference>
<dbReference type="SUPFAM" id="SSF52540">
    <property type="entry name" value="P-loop containing nucleoside triphosphate hydrolases"/>
    <property type="match status" value="1"/>
</dbReference>
<dbReference type="GO" id="GO:0008017">
    <property type="term" value="F:microtubule binding"/>
    <property type="evidence" value="ECO:0007669"/>
    <property type="project" value="TreeGrafter"/>
</dbReference>
<keyword evidence="6" id="KW-1185">Reference proteome</keyword>
<reference evidence="5 6" key="1">
    <citation type="submission" date="2018-12" db="EMBL/GenBank/DDBJ databases">
        <title>Draft genome sequence of Xylaria grammica IHI A82.</title>
        <authorList>
            <person name="Buettner E."/>
            <person name="Kellner H."/>
        </authorList>
    </citation>
    <scope>NUCLEOTIDE SEQUENCE [LARGE SCALE GENOMIC DNA]</scope>
    <source>
        <strain evidence="5 6">IHI A82</strain>
    </source>
</reference>
<keyword evidence="2" id="KW-0342">GTP-binding</keyword>
<gene>
    <name evidence="5" type="ORF">EKO27_g1007</name>
</gene>
<dbReference type="GO" id="GO:0005739">
    <property type="term" value="C:mitochondrion"/>
    <property type="evidence" value="ECO:0007669"/>
    <property type="project" value="TreeGrafter"/>
</dbReference>
<dbReference type="InterPro" id="IPR000375">
    <property type="entry name" value="Dynamin_stalk"/>
</dbReference>
<dbReference type="PANTHER" id="PTHR11566">
    <property type="entry name" value="DYNAMIN"/>
    <property type="match status" value="1"/>
</dbReference>
<dbReference type="GO" id="GO:0006897">
    <property type="term" value="P:endocytosis"/>
    <property type="evidence" value="ECO:0007669"/>
    <property type="project" value="TreeGrafter"/>
</dbReference>
<feature type="domain" description="Dynamin-type G" evidence="4">
    <location>
        <begin position="37"/>
        <end position="334"/>
    </location>
</feature>
<dbReference type="InterPro" id="IPR030381">
    <property type="entry name" value="G_DYNAMIN_dom"/>
</dbReference>
<sequence length="736" mass="83128">MAKFASMGKSAGEDQPAHGNLSILTKVDKLRELIGTRIALPQLVVVGDQSSGKSSVLENLTGFAFPRDAELCTRYATQITCRRETQESISVSIMVNPEATPDSRARVKDFHRTFTELSPDNLAQLFKEANDAMGISSGSNDTDSDGFTLPAFSEHILKIEKLGPNEEHFTVIDVPGIFRQETLGITTENDIALVMNMVKKYIQDSRTIVLAIMPSNVDPATQEILKLAKKADPTMTRTMAVLTKPDLAIEKATQQIAIDHVLGKRGDLTLGYYVVKNRGPDDGDMTLEQGQAQERMFFASAPWSILSHTGRAGIGCLKQRVRDLLIDLIRKEFPKLKADVSKELSVVRAHHDEMGPSRSDQHTQRAYLNRMSEAFQSLTRDALNAYYTGDEIFSHQHDLRLITRVVEASEGYAQDMLRNGHMRPFLSNNNDGVDELGETSREELSLYHRNDADFYEIAQKYPELEETFDYLDCSKTDTRDCGIMEYIEEVYNSSRGQDLGAVGNGLLGTLFKEQSNQWEFITLKHTSVIISHVHHFISEIVKLICPDPRVYEELWNGYLLDELKASYRRAIDHARFLLRIEREGLPLTLNRSFYEHIQKSRTDRLIQAVTKLGIGMEGHPDDGRITLNPSMLQNLTIAKGNAAHIREQMHDILSSYYEVARERFIDVVYQQVTNHCLLTGDKSPLKIFNTEMVLGLNEEQLDMIAAEDSPVKQRRDKLVRDIENFAEALKVLKGSR</sequence>
<dbReference type="PANTHER" id="PTHR11566:SF215">
    <property type="entry name" value="DYNAMIN GTPASE"/>
    <property type="match status" value="1"/>
</dbReference>
<dbReference type="InterPro" id="IPR045063">
    <property type="entry name" value="Dynamin_N"/>
</dbReference>
<dbReference type="InterPro" id="IPR001401">
    <property type="entry name" value="Dynamin_GTPase"/>
</dbReference>
<dbReference type="InterPro" id="IPR022812">
    <property type="entry name" value="Dynamin"/>
</dbReference>
<dbReference type="GO" id="GO:0003924">
    <property type="term" value="F:GTPase activity"/>
    <property type="evidence" value="ECO:0007669"/>
    <property type="project" value="InterPro"/>
</dbReference>
<organism evidence="5 6">
    <name type="scientific">Xylaria grammica</name>
    <dbReference type="NCBI Taxonomy" id="363999"/>
    <lineage>
        <taxon>Eukaryota</taxon>
        <taxon>Fungi</taxon>
        <taxon>Dikarya</taxon>
        <taxon>Ascomycota</taxon>
        <taxon>Pezizomycotina</taxon>
        <taxon>Sordariomycetes</taxon>
        <taxon>Xylariomycetidae</taxon>
        <taxon>Xylariales</taxon>
        <taxon>Xylariaceae</taxon>
        <taxon>Xylaria</taxon>
    </lineage>
</organism>
<evidence type="ECO:0008006" key="7">
    <source>
        <dbReference type="Google" id="ProtNLM"/>
    </source>
</evidence>
<proteinExistence type="predicted"/>
<dbReference type="InterPro" id="IPR020850">
    <property type="entry name" value="GED_dom"/>
</dbReference>
<protein>
    <recommendedName>
        <fullName evidence="7">GED domain-containing protein</fullName>
    </recommendedName>
</protein>
<dbReference type="InterPro" id="IPR027417">
    <property type="entry name" value="P-loop_NTPase"/>
</dbReference>
<accession>A0A439DI75</accession>
<name>A0A439DI75_9PEZI</name>
<comment type="caution">
    <text evidence="5">The sequence shown here is derived from an EMBL/GenBank/DDBJ whole genome shotgun (WGS) entry which is preliminary data.</text>
</comment>
<evidence type="ECO:0000256" key="1">
    <source>
        <dbReference type="ARBA" id="ARBA00022741"/>
    </source>
</evidence>
<evidence type="ECO:0000313" key="6">
    <source>
        <dbReference type="Proteomes" id="UP000286045"/>
    </source>
</evidence>
<dbReference type="AlphaFoldDB" id="A0A439DI75"/>
<dbReference type="Gene3D" id="1.20.120.1240">
    <property type="entry name" value="Dynamin, middle domain"/>
    <property type="match status" value="1"/>
</dbReference>
<dbReference type="CDD" id="cd08771">
    <property type="entry name" value="DLP_1"/>
    <property type="match status" value="1"/>
</dbReference>
<feature type="domain" description="GED" evidence="3">
    <location>
        <begin position="646"/>
        <end position="736"/>
    </location>
</feature>
<keyword evidence="1" id="KW-0547">Nucleotide-binding</keyword>
<dbReference type="Pfam" id="PF00350">
    <property type="entry name" value="Dynamin_N"/>
    <property type="match status" value="1"/>
</dbReference>
<dbReference type="Proteomes" id="UP000286045">
    <property type="component" value="Unassembled WGS sequence"/>
</dbReference>
<dbReference type="GO" id="GO:0016020">
    <property type="term" value="C:membrane"/>
    <property type="evidence" value="ECO:0007669"/>
    <property type="project" value="TreeGrafter"/>
</dbReference>
<dbReference type="PROSITE" id="PS51718">
    <property type="entry name" value="G_DYNAMIN_2"/>
    <property type="match status" value="1"/>
</dbReference>
<dbReference type="Gene3D" id="3.40.50.300">
    <property type="entry name" value="P-loop containing nucleotide triphosphate hydrolases"/>
    <property type="match status" value="1"/>
</dbReference>
<evidence type="ECO:0000313" key="5">
    <source>
        <dbReference type="EMBL" id="RWA14100.1"/>
    </source>
</evidence>
<dbReference type="Pfam" id="PF01031">
    <property type="entry name" value="Dynamin_M"/>
    <property type="match status" value="1"/>
</dbReference>
<dbReference type="STRING" id="363999.A0A439DI75"/>
<dbReference type="GO" id="GO:0005525">
    <property type="term" value="F:GTP binding"/>
    <property type="evidence" value="ECO:0007669"/>
    <property type="project" value="InterPro"/>
</dbReference>
<dbReference type="GO" id="GO:0016559">
    <property type="term" value="P:peroxisome fission"/>
    <property type="evidence" value="ECO:0007669"/>
    <property type="project" value="TreeGrafter"/>
</dbReference>
<dbReference type="SMART" id="SM00053">
    <property type="entry name" value="DYNc"/>
    <property type="match status" value="1"/>
</dbReference>
<evidence type="ECO:0000256" key="2">
    <source>
        <dbReference type="ARBA" id="ARBA00023134"/>
    </source>
</evidence>
<dbReference type="GO" id="GO:0048312">
    <property type="term" value="P:intracellular distribution of mitochondria"/>
    <property type="evidence" value="ECO:0007669"/>
    <property type="project" value="TreeGrafter"/>
</dbReference>
<dbReference type="EMBL" id="RYZI01000014">
    <property type="protein sequence ID" value="RWA14100.1"/>
    <property type="molecule type" value="Genomic_DNA"/>
</dbReference>
<evidence type="ECO:0000259" key="4">
    <source>
        <dbReference type="PROSITE" id="PS51718"/>
    </source>
</evidence>
<dbReference type="GO" id="GO:0005874">
    <property type="term" value="C:microtubule"/>
    <property type="evidence" value="ECO:0007669"/>
    <property type="project" value="TreeGrafter"/>
</dbReference>
<dbReference type="GO" id="GO:0000266">
    <property type="term" value="P:mitochondrial fission"/>
    <property type="evidence" value="ECO:0007669"/>
    <property type="project" value="TreeGrafter"/>
</dbReference>
<dbReference type="PRINTS" id="PR00195">
    <property type="entry name" value="DYNAMIN"/>
</dbReference>